<comment type="caution">
    <text evidence="1">Lacks conserved residue(s) required for the propagation of feature annotation.</text>
</comment>
<dbReference type="PANTHER" id="PTHR45901:SF7">
    <property type="entry name" value="OXYGEN-REGULATED PROTEIN 1"/>
    <property type="match status" value="1"/>
</dbReference>
<feature type="domain" description="PLAT" evidence="3">
    <location>
        <begin position="634"/>
        <end position="758"/>
    </location>
</feature>
<accession>A0A0N4VB60</accession>
<feature type="compositionally biased region" description="Polar residues" evidence="2">
    <location>
        <begin position="469"/>
        <end position="485"/>
    </location>
</feature>
<sequence length="1207" mass="136715">MDEQSDPSDPSQTSQATSSNPVENPLNGLSKPYNYSRRKAGEFYSAKTVFFYKEGDIYFTGLRVPVSKARYRTIDSLLDDLSHSISMPFGVRRVTTPFGKTTIESIDQFEHLGRYIVSSTRNVRPLDFSLIDKIGKVRKERHMQMQVNKPGGASFWVPTSPTFKAKLRMSRAIGLSCLPPTAKQLLFVLNGKPSRIYRAVLNPVRAKTFDALLQEVSEGLNVRILYSLIITVAFIAIFKIYAYNGKRLTTIDELMSLGEARVLAVPRNEKPKFRTKSSFQNQKPFPSVSMSKPSNSTGSSSALINDYAISESKTPSQYTETLSPDTDNSIEKKYSRRAQTTKKRPKLLGRTVKKSSTKKRRRSQGGSADIDDKQELSDKNIGDISEKNSTADTDGVLRISADLTIDKNETEFDDTVLYTEMDEKIPEESEEQFEDPEMIDIQNEAASKIQIFYRKHHAKMKRPKDAEQSRNVLSANSHRLPTTGSKIEPDETSNEPADKHNLVKNSEESAETVSEKNDNKRRPLTLSRGRPKSDHKAANAATKIQSVWRGYNTRKKLKFQKKDDGNKGKKLAVIVEEDDSRSDNTRKESIAAENSSDQINLSKDEKQSLFTLFGHIFVDVICIHRLSKRISLDTTYTISVLTGNRWAAEMDKDLYVELYGEYARSGRHTLRQDYINWLQTKEEKFRRNHIDSFLIETVNLGTLTKLVIGHENYGYGAGVFIEQVLVTENVAEGRQFLFQCSKWLDSGQVDGKISRILKMAAFYYISTIPRDNVTTKGRWELILHSGGKDGTGGTTSNLNIIGYSKDDVSASNKIYDKKLADVPSTSLVQIDFGDIGDLLKIRIEIDGNGDLPNYYLEKVELRDMDTEERMVSYVEKWLIWNPQEPNQQPFREFPVFRAAFEPLNIMNYEGKLRLSDKNKMHLATENANLQIFGEFGSTGRFPVKLVSPDDDKTEVSFKTEAVTVGLIRSIRLYVQTDNIGEEVYEGLCQLQSIYDNALKADINIASNWIVKDAVIRESQHTPYRFILQNSRVRPQEEDTEEIFKEVTFTGMEGLATKMSKKKAIKKGASQWCLKMKVANSSRLMPKIILCSKNATTEMVVVDEKPSENLYFFEQRQTDDGLLLKVRVSIDDGQHSSGSMSADKRNAADSLEILKMTLHDKVNGDELRFFDLNAVLTSESVCEFPAIWPDISPLNSQLFFCTDSKITM</sequence>
<evidence type="ECO:0000259" key="4">
    <source>
        <dbReference type="PROSITE" id="PS50309"/>
    </source>
</evidence>
<dbReference type="SMART" id="SM00015">
    <property type="entry name" value="IQ"/>
    <property type="match status" value="1"/>
</dbReference>
<dbReference type="Gene3D" id="3.10.20.230">
    <property type="entry name" value="Doublecortin domain"/>
    <property type="match status" value="2"/>
</dbReference>
<dbReference type="SUPFAM" id="SSF89837">
    <property type="entry name" value="Doublecortin (DC)"/>
    <property type="match status" value="2"/>
</dbReference>
<dbReference type="PANTHER" id="PTHR45901">
    <property type="entry name" value="PROTEIN CBG12474"/>
    <property type="match status" value="1"/>
</dbReference>
<evidence type="ECO:0000256" key="2">
    <source>
        <dbReference type="SAM" id="MobiDB-lite"/>
    </source>
</evidence>
<dbReference type="Gene3D" id="1.20.5.190">
    <property type="match status" value="1"/>
</dbReference>
<feature type="compositionally biased region" description="Basic and acidic residues" evidence="2">
    <location>
        <begin position="370"/>
        <end position="386"/>
    </location>
</feature>
<dbReference type="AlphaFoldDB" id="A0A0N4VB60"/>
<feature type="compositionally biased region" description="Basic residues" evidence="2">
    <location>
        <begin position="334"/>
        <end position="363"/>
    </location>
</feature>
<feature type="region of interest" description="Disordered" evidence="2">
    <location>
        <begin position="577"/>
        <end position="596"/>
    </location>
</feature>
<dbReference type="InterPro" id="IPR001024">
    <property type="entry name" value="PLAT/LH2_dom"/>
</dbReference>
<dbReference type="OrthoDB" id="5322100at2759"/>
<dbReference type="PROSITE" id="PS50309">
    <property type="entry name" value="DC"/>
    <property type="match status" value="2"/>
</dbReference>
<dbReference type="InterPro" id="IPR036572">
    <property type="entry name" value="Doublecortin_dom_sf"/>
</dbReference>
<feature type="compositionally biased region" description="Polar residues" evidence="2">
    <location>
        <begin position="314"/>
        <end position="327"/>
    </location>
</feature>
<name>A0A0N4VB60_ENTVE</name>
<dbReference type="WBParaSite" id="EVEC_0000776201-mRNA-1">
    <property type="protein sequence ID" value="EVEC_0000776201-mRNA-1"/>
    <property type="gene ID" value="EVEC_0000776201"/>
</dbReference>
<proteinExistence type="predicted"/>
<evidence type="ECO:0000313" key="6">
    <source>
        <dbReference type="Proteomes" id="UP000274131"/>
    </source>
</evidence>
<dbReference type="SUPFAM" id="SSF49723">
    <property type="entry name" value="Lipase/lipooxygenase domain (PLAT/LH2 domain)"/>
    <property type="match status" value="2"/>
</dbReference>
<dbReference type="CDD" id="cd23767">
    <property type="entry name" value="IQCD"/>
    <property type="match status" value="1"/>
</dbReference>
<gene>
    <name evidence="5" type="ORF">EVEC_LOCUS7248</name>
</gene>
<feature type="domain" description="Doublecortin" evidence="4">
    <location>
        <begin position="47"/>
        <end position="129"/>
    </location>
</feature>
<evidence type="ECO:0000256" key="1">
    <source>
        <dbReference type="PROSITE-ProRule" id="PRU00152"/>
    </source>
</evidence>
<feature type="region of interest" description="Disordered" evidence="2">
    <location>
        <begin position="1"/>
        <end position="33"/>
    </location>
</feature>
<dbReference type="STRING" id="51028.A0A0N4VB60"/>
<evidence type="ECO:0000313" key="5">
    <source>
        <dbReference type="EMBL" id="VDD92497.1"/>
    </source>
</evidence>
<dbReference type="InterPro" id="IPR036392">
    <property type="entry name" value="PLAT/LH2_dom_sf"/>
</dbReference>
<evidence type="ECO:0000259" key="3">
    <source>
        <dbReference type="PROSITE" id="PS50095"/>
    </source>
</evidence>
<dbReference type="Pfam" id="PF00612">
    <property type="entry name" value="IQ"/>
    <property type="match status" value="1"/>
</dbReference>
<reference evidence="5 6" key="2">
    <citation type="submission" date="2018-10" db="EMBL/GenBank/DDBJ databases">
        <authorList>
            <consortium name="Pathogen Informatics"/>
        </authorList>
    </citation>
    <scope>NUCLEOTIDE SEQUENCE [LARGE SCALE GENOMIC DNA]</scope>
</reference>
<dbReference type="Pfam" id="PF01477">
    <property type="entry name" value="PLAT"/>
    <property type="match status" value="1"/>
</dbReference>
<feature type="region of interest" description="Disordered" evidence="2">
    <location>
        <begin position="314"/>
        <end position="389"/>
    </location>
</feature>
<reference evidence="7" key="1">
    <citation type="submission" date="2016-04" db="UniProtKB">
        <authorList>
            <consortium name="WormBaseParasite"/>
        </authorList>
    </citation>
    <scope>IDENTIFICATION</scope>
</reference>
<dbReference type="EMBL" id="UXUI01008838">
    <property type="protein sequence ID" value="VDD92497.1"/>
    <property type="molecule type" value="Genomic_DNA"/>
</dbReference>
<dbReference type="Proteomes" id="UP000274131">
    <property type="component" value="Unassembled WGS sequence"/>
</dbReference>
<dbReference type="Pfam" id="PF03607">
    <property type="entry name" value="DCX"/>
    <property type="match status" value="2"/>
</dbReference>
<dbReference type="SMART" id="SM00537">
    <property type="entry name" value="DCX"/>
    <property type="match status" value="2"/>
</dbReference>
<feature type="compositionally biased region" description="Basic and acidic residues" evidence="2">
    <location>
        <begin position="581"/>
        <end position="590"/>
    </location>
</feature>
<keyword evidence="6" id="KW-1185">Reference proteome</keyword>
<dbReference type="InterPro" id="IPR052970">
    <property type="entry name" value="Inner_ear_hair_cell_LOXHD"/>
</dbReference>
<evidence type="ECO:0000313" key="7">
    <source>
        <dbReference type="WBParaSite" id="EVEC_0000776201-mRNA-1"/>
    </source>
</evidence>
<feature type="domain" description="Doublecortin" evidence="4">
    <location>
        <begin position="183"/>
        <end position="262"/>
    </location>
</feature>
<dbReference type="InterPro" id="IPR003533">
    <property type="entry name" value="Doublecortin_dom"/>
</dbReference>
<feature type="region of interest" description="Disordered" evidence="2">
    <location>
        <begin position="271"/>
        <end position="301"/>
    </location>
</feature>
<protein>
    <submittedName>
        <fullName evidence="7">Doublecortin domain-containing protein</fullName>
    </submittedName>
</protein>
<dbReference type="GO" id="GO:0035556">
    <property type="term" value="P:intracellular signal transduction"/>
    <property type="evidence" value="ECO:0007669"/>
    <property type="project" value="InterPro"/>
</dbReference>
<feature type="compositionally biased region" description="Basic and acidic residues" evidence="2">
    <location>
        <begin position="496"/>
        <end position="521"/>
    </location>
</feature>
<dbReference type="PROSITE" id="PS50095">
    <property type="entry name" value="PLAT"/>
    <property type="match status" value="2"/>
</dbReference>
<feature type="region of interest" description="Disordered" evidence="2">
    <location>
        <begin position="456"/>
        <end position="545"/>
    </location>
</feature>
<dbReference type="Gene3D" id="2.60.60.20">
    <property type="entry name" value="PLAT/LH2 domain"/>
    <property type="match status" value="2"/>
</dbReference>
<feature type="domain" description="PLAT" evidence="3">
    <location>
        <begin position="777"/>
        <end position="892"/>
    </location>
</feature>
<organism evidence="7">
    <name type="scientific">Enterobius vermicularis</name>
    <name type="common">Human pinworm</name>
    <dbReference type="NCBI Taxonomy" id="51028"/>
    <lineage>
        <taxon>Eukaryota</taxon>
        <taxon>Metazoa</taxon>
        <taxon>Ecdysozoa</taxon>
        <taxon>Nematoda</taxon>
        <taxon>Chromadorea</taxon>
        <taxon>Rhabditida</taxon>
        <taxon>Spirurina</taxon>
        <taxon>Oxyuridomorpha</taxon>
        <taxon>Oxyuroidea</taxon>
        <taxon>Oxyuridae</taxon>
        <taxon>Enterobius</taxon>
    </lineage>
</organism>
<feature type="compositionally biased region" description="Polar residues" evidence="2">
    <location>
        <begin position="276"/>
        <end position="301"/>
    </location>
</feature>
<dbReference type="InterPro" id="IPR000048">
    <property type="entry name" value="IQ_motif_EF-hand-BS"/>
</dbReference>
<dbReference type="PROSITE" id="PS50096">
    <property type="entry name" value="IQ"/>
    <property type="match status" value="2"/>
</dbReference>